<feature type="compositionally biased region" description="Low complexity" evidence="7">
    <location>
        <begin position="1"/>
        <end position="14"/>
    </location>
</feature>
<dbReference type="PROSITE" id="PS00787">
    <property type="entry name" value="CHORISMATE_SYNTHASE_1"/>
    <property type="match status" value="1"/>
</dbReference>
<dbReference type="SUPFAM" id="SSF103263">
    <property type="entry name" value="Chorismate synthase, AroC"/>
    <property type="match status" value="1"/>
</dbReference>
<evidence type="ECO:0000256" key="4">
    <source>
        <dbReference type="ARBA" id="ARBA00022605"/>
    </source>
</evidence>
<evidence type="ECO:0000313" key="9">
    <source>
        <dbReference type="Proteomes" id="UP000287651"/>
    </source>
</evidence>
<dbReference type="GO" id="GO:0009073">
    <property type="term" value="P:aromatic amino acid family biosynthetic process"/>
    <property type="evidence" value="ECO:0007669"/>
    <property type="project" value="UniProtKB-KW"/>
</dbReference>
<dbReference type="PANTHER" id="PTHR21085">
    <property type="entry name" value="CHORISMATE SYNTHASE"/>
    <property type="match status" value="1"/>
</dbReference>
<dbReference type="GO" id="GO:0010181">
    <property type="term" value="F:FMN binding"/>
    <property type="evidence" value="ECO:0007669"/>
    <property type="project" value="TreeGrafter"/>
</dbReference>
<accession>A0A426XNY6</accession>
<name>A0A426XNY6_ENSVE</name>
<comment type="caution">
    <text evidence="8">The sequence shown here is derived from an EMBL/GenBank/DDBJ whole genome shotgun (WGS) entry which is preliminary data.</text>
</comment>
<evidence type="ECO:0000256" key="5">
    <source>
        <dbReference type="ARBA" id="ARBA00023141"/>
    </source>
</evidence>
<dbReference type="Proteomes" id="UP000287651">
    <property type="component" value="Unassembled WGS sequence"/>
</dbReference>
<dbReference type="UniPathway" id="UPA00053">
    <property type="reaction ID" value="UER00090"/>
</dbReference>
<dbReference type="GO" id="GO:0004107">
    <property type="term" value="F:chorismate synthase activity"/>
    <property type="evidence" value="ECO:0007669"/>
    <property type="project" value="UniProtKB-EC"/>
</dbReference>
<keyword evidence="4" id="KW-0028">Amino-acid biosynthesis</keyword>
<dbReference type="GO" id="GO:0009423">
    <property type="term" value="P:chorismate biosynthetic process"/>
    <property type="evidence" value="ECO:0007669"/>
    <property type="project" value="UniProtKB-UniPathway"/>
</dbReference>
<evidence type="ECO:0000256" key="6">
    <source>
        <dbReference type="ARBA" id="ARBA00023239"/>
    </source>
</evidence>
<dbReference type="Gene3D" id="3.60.150.10">
    <property type="entry name" value="Chorismate synthase AroC"/>
    <property type="match status" value="1"/>
</dbReference>
<comment type="pathway">
    <text evidence="1">Metabolic intermediate biosynthesis; chorismate biosynthesis; chorismate from D-erythrose 4-phosphate and phosphoenolpyruvate: step 7/7.</text>
</comment>
<dbReference type="EMBL" id="AMZH03018827">
    <property type="protein sequence ID" value="RRT41142.1"/>
    <property type="molecule type" value="Genomic_DNA"/>
</dbReference>
<protein>
    <recommendedName>
        <fullName evidence="3">chorismate synthase</fullName>
        <ecNumber evidence="3">4.2.3.5</ecNumber>
    </recommendedName>
</protein>
<dbReference type="InterPro" id="IPR000453">
    <property type="entry name" value="Chorismate_synth"/>
</dbReference>
<dbReference type="InterPro" id="IPR035904">
    <property type="entry name" value="Chorismate_synth_AroC_sf"/>
</dbReference>
<dbReference type="GO" id="GO:0005829">
    <property type="term" value="C:cytosol"/>
    <property type="evidence" value="ECO:0007669"/>
    <property type="project" value="TreeGrafter"/>
</dbReference>
<gene>
    <name evidence="8" type="ORF">B296_00057403</name>
</gene>
<organism evidence="8 9">
    <name type="scientific">Ensete ventricosum</name>
    <name type="common">Abyssinian banana</name>
    <name type="synonym">Musa ensete</name>
    <dbReference type="NCBI Taxonomy" id="4639"/>
    <lineage>
        <taxon>Eukaryota</taxon>
        <taxon>Viridiplantae</taxon>
        <taxon>Streptophyta</taxon>
        <taxon>Embryophyta</taxon>
        <taxon>Tracheophyta</taxon>
        <taxon>Spermatophyta</taxon>
        <taxon>Magnoliopsida</taxon>
        <taxon>Liliopsida</taxon>
        <taxon>Zingiberales</taxon>
        <taxon>Musaceae</taxon>
        <taxon>Ensete</taxon>
    </lineage>
</organism>
<keyword evidence="5" id="KW-0057">Aromatic amino acid biosynthesis</keyword>
<sequence length="120" mass="12884">MASAAKSSLPSSKPFVAGSRTDGVSGLASRLPSTADQISIRRRISPAPRRLGDLFSSSYPLPSIFKRTEVRAGGDKFGKHFEVTTYGESHGGGVGCIISGCPPRIPLSEEDLQFELDRRF</sequence>
<dbReference type="EC" id="4.2.3.5" evidence="3"/>
<dbReference type="Pfam" id="PF01264">
    <property type="entry name" value="Chorismate_synt"/>
    <property type="match status" value="1"/>
</dbReference>
<dbReference type="InterPro" id="IPR020541">
    <property type="entry name" value="Chorismate_synthase_CS"/>
</dbReference>
<dbReference type="PANTHER" id="PTHR21085:SF0">
    <property type="entry name" value="CHORISMATE SYNTHASE"/>
    <property type="match status" value="1"/>
</dbReference>
<evidence type="ECO:0000256" key="3">
    <source>
        <dbReference type="ARBA" id="ARBA00013036"/>
    </source>
</evidence>
<proteinExistence type="inferred from homology"/>
<keyword evidence="6" id="KW-0456">Lyase</keyword>
<evidence type="ECO:0000256" key="7">
    <source>
        <dbReference type="SAM" id="MobiDB-lite"/>
    </source>
</evidence>
<evidence type="ECO:0000313" key="8">
    <source>
        <dbReference type="EMBL" id="RRT41142.1"/>
    </source>
</evidence>
<comment type="similarity">
    <text evidence="2">Belongs to the chorismate synthase family.</text>
</comment>
<feature type="region of interest" description="Disordered" evidence="7">
    <location>
        <begin position="1"/>
        <end position="31"/>
    </location>
</feature>
<evidence type="ECO:0000256" key="1">
    <source>
        <dbReference type="ARBA" id="ARBA00005044"/>
    </source>
</evidence>
<evidence type="ECO:0000256" key="2">
    <source>
        <dbReference type="ARBA" id="ARBA00008014"/>
    </source>
</evidence>
<reference evidence="8 9" key="1">
    <citation type="journal article" date="2014" name="Agronomy (Basel)">
        <title>A Draft Genome Sequence for Ensete ventricosum, the Drought-Tolerant Tree Against Hunger.</title>
        <authorList>
            <person name="Harrison J."/>
            <person name="Moore K.A."/>
            <person name="Paszkiewicz K."/>
            <person name="Jones T."/>
            <person name="Grant M."/>
            <person name="Ambacheew D."/>
            <person name="Muzemil S."/>
            <person name="Studholme D.J."/>
        </authorList>
    </citation>
    <scope>NUCLEOTIDE SEQUENCE [LARGE SCALE GENOMIC DNA]</scope>
</reference>
<dbReference type="AlphaFoldDB" id="A0A426XNY6"/>
<dbReference type="GO" id="GO:0008652">
    <property type="term" value="P:amino acid biosynthetic process"/>
    <property type="evidence" value="ECO:0007669"/>
    <property type="project" value="UniProtKB-KW"/>
</dbReference>